<evidence type="ECO:0000313" key="2">
    <source>
        <dbReference type="Proteomes" id="UP001241758"/>
    </source>
</evidence>
<evidence type="ECO:0000313" key="1">
    <source>
        <dbReference type="EMBL" id="MDI6099586.1"/>
    </source>
</evidence>
<sequence length="114" mass="12158">MTVCRDCCCGSLRKHPAVDHDGQLDGLRAAVEPAHRVRTSLCLDACSQSNVVVVHPAPEARRAGARPVWFGLVLDDAVVEDLAQWVRDGGPGVARMPAVLELSVIRAPDGKAQP</sequence>
<organism evidence="1 2">
    <name type="scientific">Actinoplanes sandaracinus</name>
    <dbReference type="NCBI Taxonomy" id="3045177"/>
    <lineage>
        <taxon>Bacteria</taxon>
        <taxon>Bacillati</taxon>
        <taxon>Actinomycetota</taxon>
        <taxon>Actinomycetes</taxon>
        <taxon>Micromonosporales</taxon>
        <taxon>Micromonosporaceae</taxon>
        <taxon>Actinoplanes</taxon>
    </lineage>
</organism>
<dbReference type="RefSeq" id="WP_282759899.1">
    <property type="nucleotide sequence ID" value="NZ_JASCTH010000007.1"/>
</dbReference>
<gene>
    <name evidence="1" type="ORF">QLQ12_13360</name>
</gene>
<reference evidence="1 2" key="1">
    <citation type="submission" date="2023-05" db="EMBL/GenBank/DDBJ databases">
        <title>Actinoplanes sp. NEAU-A12 genome sequencing.</title>
        <authorList>
            <person name="Wang Z.-S."/>
        </authorList>
    </citation>
    <scope>NUCLEOTIDE SEQUENCE [LARGE SCALE GENOMIC DNA]</scope>
    <source>
        <strain evidence="1 2">NEAU-A12</strain>
    </source>
</reference>
<name>A0ABT6WIR4_9ACTN</name>
<keyword evidence="2" id="KW-1185">Reference proteome</keyword>
<evidence type="ECO:0008006" key="3">
    <source>
        <dbReference type="Google" id="ProtNLM"/>
    </source>
</evidence>
<protein>
    <recommendedName>
        <fullName evidence="3">(2Fe-2S) ferredoxin domain-containing protein</fullName>
    </recommendedName>
</protein>
<dbReference type="Proteomes" id="UP001241758">
    <property type="component" value="Unassembled WGS sequence"/>
</dbReference>
<proteinExistence type="predicted"/>
<dbReference type="EMBL" id="JASCTH010000007">
    <property type="protein sequence ID" value="MDI6099586.1"/>
    <property type="molecule type" value="Genomic_DNA"/>
</dbReference>
<comment type="caution">
    <text evidence="1">The sequence shown here is derived from an EMBL/GenBank/DDBJ whole genome shotgun (WGS) entry which is preliminary data.</text>
</comment>
<accession>A0ABT6WIR4</accession>